<gene>
    <name evidence="1" type="ORF">C1I98_39370</name>
</gene>
<name>A0A2W2ENP7_9ACTN</name>
<accession>A0A2W2ENP7</accession>
<evidence type="ECO:0000313" key="2">
    <source>
        <dbReference type="Proteomes" id="UP000248544"/>
    </source>
</evidence>
<proteinExistence type="predicted"/>
<reference evidence="1 2" key="1">
    <citation type="submission" date="2018-01" db="EMBL/GenBank/DDBJ databases">
        <title>Draft genome sequence of Sphaerisporangium sp. 7K107.</title>
        <authorList>
            <person name="Sahin N."/>
            <person name="Saygin H."/>
            <person name="Ay H."/>
        </authorList>
    </citation>
    <scope>NUCLEOTIDE SEQUENCE [LARGE SCALE GENOMIC DNA]</scope>
    <source>
        <strain evidence="1 2">7K107</strain>
    </source>
</reference>
<keyword evidence="2" id="KW-1185">Reference proteome</keyword>
<dbReference type="AlphaFoldDB" id="A0A2W2ENP7"/>
<comment type="caution">
    <text evidence="1">The sequence shown here is derived from an EMBL/GenBank/DDBJ whole genome shotgun (WGS) entry which is preliminary data.</text>
</comment>
<sequence length="71" mass="7382">FGGVGGLLVWSGGLCPPAWTGSAGFLGRRTVVLPLPIPRRLRTWQVLAMPGGSPLDAFGTGGRLPLEVDLL</sequence>
<organism evidence="1 2">
    <name type="scientific">Spongiactinospora gelatinilytica</name>
    <dbReference type="NCBI Taxonomy" id="2666298"/>
    <lineage>
        <taxon>Bacteria</taxon>
        <taxon>Bacillati</taxon>
        <taxon>Actinomycetota</taxon>
        <taxon>Actinomycetes</taxon>
        <taxon>Streptosporangiales</taxon>
        <taxon>Streptosporangiaceae</taxon>
        <taxon>Spongiactinospora</taxon>
    </lineage>
</organism>
<protein>
    <submittedName>
        <fullName evidence="1">Uncharacterized protein</fullName>
    </submittedName>
</protein>
<dbReference type="Proteomes" id="UP000248544">
    <property type="component" value="Unassembled WGS sequence"/>
</dbReference>
<evidence type="ECO:0000313" key="1">
    <source>
        <dbReference type="EMBL" id="PZG15210.1"/>
    </source>
</evidence>
<dbReference type="EMBL" id="POUA01000790">
    <property type="protein sequence ID" value="PZG15210.1"/>
    <property type="molecule type" value="Genomic_DNA"/>
</dbReference>
<feature type="non-terminal residue" evidence="1">
    <location>
        <position position="1"/>
    </location>
</feature>